<feature type="transmembrane region" description="Helical" evidence="9">
    <location>
        <begin position="360"/>
        <end position="387"/>
    </location>
</feature>
<dbReference type="GO" id="GO:0007035">
    <property type="term" value="P:vacuolar acidification"/>
    <property type="evidence" value="ECO:0007669"/>
    <property type="project" value="TreeGrafter"/>
</dbReference>
<dbReference type="GO" id="GO:0051117">
    <property type="term" value="F:ATPase binding"/>
    <property type="evidence" value="ECO:0007669"/>
    <property type="project" value="TreeGrafter"/>
</dbReference>
<dbReference type="RefSeq" id="WP_084106778.1">
    <property type="nucleotide sequence ID" value="NZ_FQVG01000069.1"/>
</dbReference>
<evidence type="ECO:0000256" key="8">
    <source>
        <dbReference type="SAM" id="Coils"/>
    </source>
</evidence>
<feature type="transmembrane region" description="Helical" evidence="9">
    <location>
        <begin position="470"/>
        <end position="490"/>
    </location>
</feature>
<evidence type="ECO:0000256" key="9">
    <source>
        <dbReference type="SAM" id="Phobius"/>
    </source>
</evidence>
<keyword evidence="7 9" id="KW-0472">Membrane</keyword>
<dbReference type="GO" id="GO:0046961">
    <property type="term" value="F:proton-transporting ATPase activity, rotational mechanism"/>
    <property type="evidence" value="ECO:0007669"/>
    <property type="project" value="InterPro"/>
</dbReference>
<protein>
    <submittedName>
        <fullName evidence="10">V/A-type H+-transporting ATPase subunit I</fullName>
    </submittedName>
</protein>
<feature type="transmembrane region" description="Helical" evidence="9">
    <location>
        <begin position="571"/>
        <end position="598"/>
    </location>
</feature>
<dbReference type="Pfam" id="PF01496">
    <property type="entry name" value="V_ATPase_I"/>
    <property type="match status" value="1"/>
</dbReference>
<reference evidence="11" key="1">
    <citation type="submission" date="2016-11" db="EMBL/GenBank/DDBJ databases">
        <authorList>
            <person name="Varghese N."/>
            <person name="Submissions S."/>
        </authorList>
    </citation>
    <scope>NUCLEOTIDE SEQUENCE [LARGE SCALE GENOMIC DNA]</scope>
    <source>
        <strain evidence="11">DSM 10124</strain>
    </source>
</reference>
<evidence type="ECO:0000256" key="2">
    <source>
        <dbReference type="ARBA" id="ARBA00009904"/>
    </source>
</evidence>
<comment type="subcellular location">
    <subcellularLocation>
        <location evidence="1">Membrane</location>
        <topology evidence="1">Multi-pass membrane protein</topology>
    </subcellularLocation>
</comment>
<evidence type="ECO:0000256" key="3">
    <source>
        <dbReference type="ARBA" id="ARBA00022448"/>
    </source>
</evidence>
<dbReference type="PANTHER" id="PTHR11629:SF63">
    <property type="entry name" value="V-TYPE PROTON ATPASE SUBUNIT A"/>
    <property type="match status" value="1"/>
</dbReference>
<feature type="coiled-coil region" evidence="8">
    <location>
        <begin position="227"/>
        <end position="261"/>
    </location>
</feature>
<dbReference type="GO" id="GO:0016471">
    <property type="term" value="C:vacuolar proton-transporting V-type ATPase complex"/>
    <property type="evidence" value="ECO:0007669"/>
    <property type="project" value="TreeGrafter"/>
</dbReference>
<feature type="coiled-coil region" evidence="8">
    <location>
        <begin position="102"/>
        <end position="129"/>
    </location>
</feature>
<keyword evidence="11" id="KW-1185">Reference proteome</keyword>
<dbReference type="Gene3D" id="1.20.1460.20">
    <property type="match status" value="1"/>
</dbReference>
<keyword evidence="3" id="KW-0813">Transport</keyword>
<feature type="transmembrane region" description="Helical" evidence="9">
    <location>
        <begin position="399"/>
        <end position="420"/>
    </location>
</feature>
<feature type="transmembrane region" description="Helical" evidence="9">
    <location>
        <begin position="519"/>
        <end position="537"/>
    </location>
</feature>
<dbReference type="AlphaFoldDB" id="A0A1M5BDH3"/>
<feature type="transmembrane region" description="Helical" evidence="9">
    <location>
        <begin position="440"/>
        <end position="458"/>
    </location>
</feature>
<dbReference type="GO" id="GO:0033179">
    <property type="term" value="C:proton-transporting V-type ATPase, V0 domain"/>
    <property type="evidence" value="ECO:0007669"/>
    <property type="project" value="InterPro"/>
</dbReference>
<evidence type="ECO:0000256" key="1">
    <source>
        <dbReference type="ARBA" id="ARBA00004141"/>
    </source>
</evidence>
<proteinExistence type="inferred from homology"/>
<sequence length="636" mass="71793">MAIVKMKKVTITGAKEDKYKILKALQRASAVEVIDLKEIVKEELEGISFENKTITETEFNFNRVKQAYEFLRAFSDNKKGILQKREVLDAEKFEDFANTFNWMDLSNSAKSLEEEINNLKAKKSKLELQIEHYEVWKNLDVSLEELNKLKRVSYFIGTVAKKYEAELLNEFKNIDGIYIERISEKQQDLNIFVVCHRDDYNQVYEILKKYGFTKLTLELEDTPKNIITKLTNEISDIETKEEQTKNEAVKLSKSLDDLEKVYDYFSSQLEIERQTSKIINTKKSVILQGWVPEEKIGILEKSINKFNLQVYLEVEDAKEEDNPPVLLKNNPLIEPFEAITEMYALPLPNEVDPTPVLAPFFLLFFGMMMADVGYGLLLGAVSLFLLLKADLSDSLKKMVKLLALVSVPTVVFGVLYGSFFGGIIKMKPLWVDPVADPMTVLKYSIVFGIIHLYVGLGVKAYQLIKEGKILDAIFDVFFWYGLVSGLIWLLLGGGKPAQIISILSALGLLLTQGRSNKTLVGKFFGGLYGLYGVTGYLGDALSYSRLLALGLASGLIGWSFNLLIGLLGKGAVAFIFGPIIFIAGHTFNFLIGALGTFVHTCRLQYLEFFGKFYQGGGKAFKPLKISTKFIKVKEEI</sequence>
<keyword evidence="4 9" id="KW-0812">Transmembrane</keyword>
<dbReference type="Proteomes" id="UP000184423">
    <property type="component" value="Unassembled WGS sequence"/>
</dbReference>
<evidence type="ECO:0000313" key="11">
    <source>
        <dbReference type="Proteomes" id="UP000184423"/>
    </source>
</evidence>
<organism evidence="10 11">
    <name type="scientific">Caloramator proteoclasticus DSM 10124</name>
    <dbReference type="NCBI Taxonomy" id="1121262"/>
    <lineage>
        <taxon>Bacteria</taxon>
        <taxon>Bacillati</taxon>
        <taxon>Bacillota</taxon>
        <taxon>Clostridia</taxon>
        <taxon>Eubacteriales</taxon>
        <taxon>Clostridiaceae</taxon>
        <taxon>Caloramator</taxon>
    </lineage>
</organism>
<gene>
    <name evidence="10" type="ORF">SAMN02746091_02451</name>
</gene>
<dbReference type="InterPro" id="IPR002490">
    <property type="entry name" value="V-ATPase_116kDa_su"/>
</dbReference>
<keyword evidence="8" id="KW-0175">Coiled coil</keyword>
<comment type="similarity">
    <text evidence="2">Belongs to the V-ATPase 116 kDa subunit family.</text>
</comment>
<evidence type="ECO:0000256" key="7">
    <source>
        <dbReference type="ARBA" id="ARBA00023136"/>
    </source>
</evidence>
<evidence type="ECO:0000313" key="10">
    <source>
        <dbReference type="EMBL" id="SHF40476.1"/>
    </source>
</evidence>
<dbReference type="Gene3D" id="3.30.70.2170">
    <property type="match status" value="1"/>
</dbReference>
<dbReference type="PANTHER" id="PTHR11629">
    <property type="entry name" value="VACUOLAR PROTON ATPASES"/>
    <property type="match status" value="1"/>
</dbReference>
<accession>A0A1M5BDH3</accession>
<evidence type="ECO:0000256" key="6">
    <source>
        <dbReference type="ARBA" id="ARBA00023065"/>
    </source>
</evidence>
<name>A0A1M5BDH3_9CLOT</name>
<evidence type="ECO:0000256" key="4">
    <source>
        <dbReference type="ARBA" id="ARBA00022692"/>
    </source>
</evidence>
<dbReference type="Gene3D" id="3.30.70.2750">
    <property type="match status" value="1"/>
</dbReference>
<dbReference type="EMBL" id="FQVG01000069">
    <property type="protein sequence ID" value="SHF40476.1"/>
    <property type="molecule type" value="Genomic_DNA"/>
</dbReference>
<evidence type="ECO:0000256" key="5">
    <source>
        <dbReference type="ARBA" id="ARBA00022989"/>
    </source>
</evidence>
<feature type="transmembrane region" description="Helical" evidence="9">
    <location>
        <begin position="543"/>
        <end position="564"/>
    </location>
</feature>
<keyword evidence="6" id="KW-0406">Ion transport</keyword>
<keyword evidence="5 9" id="KW-1133">Transmembrane helix</keyword>